<dbReference type="AlphaFoldDB" id="A0A8H7Z487"/>
<name>A0A8H7Z487_AJECA</name>
<sequence length="85" mass="9732">MMTMRECEVPVGHACRLAMRFVTIFPIHSYLCELDTWTNGGKSPRNSRQLLDKPFWGPSHLVSTFFWISWPGSFTSAVNVQSILI</sequence>
<gene>
    <name evidence="1" type="ORF">I7I52_02021</name>
</gene>
<protein>
    <submittedName>
        <fullName evidence="1">Uncharacterized protein</fullName>
    </submittedName>
</protein>
<dbReference type="VEuPathDB" id="FungiDB:I7I52_02021"/>
<dbReference type="EMBL" id="JAEVHI010000001">
    <property type="protein sequence ID" value="KAG5303880.1"/>
    <property type="molecule type" value="Genomic_DNA"/>
</dbReference>
<proteinExistence type="predicted"/>
<organism evidence="1 2">
    <name type="scientific">Ajellomyces capsulatus</name>
    <name type="common">Darling's disease fungus</name>
    <name type="synonym">Histoplasma capsulatum</name>
    <dbReference type="NCBI Taxonomy" id="5037"/>
    <lineage>
        <taxon>Eukaryota</taxon>
        <taxon>Fungi</taxon>
        <taxon>Dikarya</taxon>
        <taxon>Ascomycota</taxon>
        <taxon>Pezizomycotina</taxon>
        <taxon>Eurotiomycetes</taxon>
        <taxon>Eurotiomycetidae</taxon>
        <taxon>Onygenales</taxon>
        <taxon>Ajellomycetaceae</taxon>
        <taxon>Histoplasma</taxon>
    </lineage>
</organism>
<accession>A0A8H7Z487</accession>
<evidence type="ECO:0000313" key="2">
    <source>
        <dbReference type="Proteomes" id="UP000670092"/>
    </source>
</evidence>
<evidence type="ECO:0000313" key="1">
    <source>
        <dbReference type="EMBL" id="KAG5303880.1"/>
    </source>
</evidence>
<dbReference type="Proteomes" id="UP000670092">
    <property type="component" value="Unassembled WGS sequence"/>
</dbReference>
<reference evidence="1 2" key="1">
    <citation type="submission" date="2021-01" db="EMBL/GenBank/DDBJ databases">
        <title>Chromosome-level genome assembly of a human fungal pathogen reveals clustering of transcriptionally co-regulated genes.</title>
        <authorList>
            <person name="Voorhies M."/>
            <person name="Cohen S."/>
            <person name="Shea T.P."/>
            <person name="Petrus S."/>
            <person name="Munoz J.F."/>
            <person name="Poplawski S."/>
            <person name="Goldman W.E."/>
            <person name="Michael T."/>
            <person name="Cuomo C.A."/>
            <person name="Sil A."/>
            <person name="Beyhan S."/>
        </authorList>
    </citation>
    <scope>NUCLEOTIDE SEQUENCE [LARGE SCALE GENOMIC DNA]</scope>
    <source>
        <strain evidence="1 2">G184AR</strain>
    </source>
</reference>
<comment type="caution">
    <text evidence="1">The sequence shown here is derived from an EMBL/GenBank/DDBJ whole genome shotgun (WGS) entry which is preliminary data.</text>
</comment>